<gene>
    <name evidence="3" type="ORF">FRX31_013288</name>
</gene>
<dbReference type="PANTHER" id="PTHR33710">
    <property type="entry name" value="BNAC02G09200D PROTEIN"/>
    <property type="match status" value="1"/>
</dbReference>
<dbReference type="Proteomes" id="UP000554482">
    <property type="component" value="Unassembled WGS sequence"/>
</dbReference>
<accession>A0A7J6WJK7</accession>
<dbReference type="Pfam" id="PF03372">
    <property type="entry name" value="Exo_endo_phos"/>
    <property type="match status" value="1"/>
</dbReference>
<keyword evidence="4" id="KW-1185">Reference proteome</keyword>
<protein>
    <submittedName>
        <fullName evidence="3">Endonuclease/exonuclease/phosphatase protein</fullName>
    </submittedName>
</protein>
<dbReference type="OrthoDB" id="1932741at2759"/>
<evidence type="ECO:0000313" key="4">
    <source>
        <dbReference type="Proteomes" id="UP000554482"/>
    </source>
</evidence>
<sequence length="316" mass="35928">MRVIEGENMRDGEEEDGWQSPSKKHSFRSRNQGDTLIRGNDVVVDKGGRSSGQNQRSTSQIWKYGRDPVQTGSKQSNGSGKSVVAANTDNLNLKKVRELIRLQDLSIMGMVETRVKQQKMDNIKTFVCPGWQYAQNYVYSALGRIWVCWDPGHCTMNNIQVGLQYITMEVTLVSNVTFLLTIVYGSNDLVERRELWSYLMNLSSTVMGPWLVMGDYNAIMSTEEKVGGIPATSYDIADLLHCVAYAGLVDLRYTGNFLTWCNKRDHRTWTKIDRVMVNNEWILAFPDMEAEFLNPRTTSDHSAMIVTSRVQLNSKK</sequence>
<feature type="compositionally biased region" description="Polar residues" evidence="1">
    <location>
        <begin position="51"/>
        <end position="61"/>
    </location>
</feature>
<dbReference type="GO" id="GO:0004527">
    <property type="term" value="F:exonuclease activity"/>
    <property type="evidence" value="ECO:0007669"/>
    <property type="project" value="UniProtKB-KW"/>
</dbReference>
<dbReference type="InterPro" id="IPR036691">
    <property type="entry name" value="Endo/exonu/phosph_ase_sf"/>
</dbReference>
<name>A0A7J6WJK7_THATH</name>
<proteinExistence type="predicted"/>
<organism evidence="3 4">
    <name type="scientific">Thalictrum thalictroides</name>
    <name type="common">Rue-anemone</name>
    <name type="synonym">Anemone thalictroides</name>
    <dbReference type="NCBI Taxonomy" id="46969"/>
    <lineage>
        <taxon>Eukaryota</taxon>
        <taxon>Viridiplantae</taxon>
        <taxon>Streptophyta</taxon>
        <taxon>Embryophyta</taxon>
        <taxon>Tracheophyta</taxon>
        <taxon>Spermatophyta</taxon>
        <taxon>Magnoliopsida</taxon>
        <taxon>Ranunculales</taxon>
        <taxon>Ranunculaceae</taxon>
        <taxon>Thalictroideae</taxon>
        <taxon>Thalictrum</taxon>
    </lineage>
</organism>
<dbReference type="EMBL" id="JABWDY010015075">
    <property type="protein sequence ID" value="KAF5197123.1"/>
    <property type="molecule type" value="Genomic_DNA"/>
</dbReference>
<keyword evidence="3" id="KW-0540">Nuclease</keyword>
<comment type="caution">
    <text evidence="3">The sequence shown here is derived from an EMBL/GenBank/DDBJ whole genome shotgun (WGS) entry which is preliminary data.</text>
</comment>
<keyword evidence="3" id="KW-0378">Hydrolase</keyword>
<dbReference type="InterPro" id="IPR005135">
    <property type="entry name" value="Endo/exonuclease/phosphatase"/>
</dbReference>
<dbReference type="SUPFAM" id="SSF56219">
    <property type="entry name" value="DNase I-like"/>
    <property type="match status" value="1"/>
</dbReference>
<dbReference type="GO" id="GO:0004519">
    <property type="term" value="F:endonuclease activity"/>
    <property type="evidence" value="ECO:0007669"/>
    <property type="project" value="UniProtKB-KW"/>
</dbReference>
<reference evidence="3 4" key="1">
    <citation type="submission" date="2020-06" db="EMBL/GenBank/DDBJ databases">
        <title>Transcriptomic and genomic resources for Thalictrum thalictroides and T. hernandezii: Facilitating candidate gene discovery in an emerging model plant lineage.</title>
        <authorList>
            <person name="Arias T."/>
            <person name="Riano-Pachon D.M."/>
            <person name="Di Stilio V.S."/>
        </authorList>
    </citation>
    <scope>NUCLEOTIDE SEQUENCE [LARGE SCALE GENOMIC DNA]</scope>
    <source>
        <strain evidence="4">cv. WT478/WT964</strain>
        <tissue evidence="3">Leaves</tissue>
    </source>
</reference>
<feature type="region of interest" description="Disordered" evidence="1">
    <location>
        <begin position="1"/>
        <end position="83"/>
    </location>
</feature>
<evidence type="ECO:0000259" key="2">
    <source>
        <dbReference type="Pfam" id="PF03372"/>
    </source>
</evidence>
<dbReference type="AlphaFoldDB" id="A0A7J6WJK7"/>
<keyword evidence="3" id="KW-0255">Endonuclease</keyword>
<feature type="compositionally biased region" description="Basic and acidic residues" evidence="1">
    <location>
        <begin position="1"/>
        <end position="11"/>
    </location>
</feature>
<evidence type="ECO:0000313" key="3">
    <source>
        <dbReference type="EMBL" id="KAF5197123.1"/>
    </source>
</evidence>
<feature type="compositionally biased region" description="Polar residues" evidence="1">
    <location>
        <begin position="70"/>
        <end position="83"/>
    </location>
</feature>
<feature type="domain" description="Endonuclease/exonuclease/phosphatase" evidence="2">
    <location>
        <begin position="89"/>
        <end position="301"/>
    </location>
</feature>
<dbReference type="Gene3D" id="3.60.10.10">
    <property type="entry name" value="Endonuclease/exonuclease/phosphatase"/>
    <property type="match status" value="1"/>
</dbReference>
<evidence type="ECO:0000256" key="1">
    <source>
        <dbReference type="SAM" id="MobiDB-lite"/>
    </source>
</evidence>
<dbReference type="PANTHER" id="PTHR33710:SF64">
    <property type="entry name" value="ENDONUCLEASE_EXONUCLEASE_PHOSPHATASE DOMAIN-CONTAINING PROTEIN"/>
    <property type="match status" value="1"/>
</dbReference>
<keyword evidence="3" id="KW-0269">Exonuclease</keyword>